<accession>A0A227E9R7</accession>
<dbReference type="EMBL" id="NIXT01000029">
    <property type="protein sequence ID" value="OXE34629.1"/>
    <property type="molecule type" value="Genomic_DNA"/>
</dbReference>
<dbReference type="AlphaFoldDB" id="A0A227E9R7"/>
<reference evidence="1 2" key="1">
    <citation type="journal article" date="2017" name="Appl. Environ. Microbiol.">
        <title>Parallel evolution of two clades of a major Atlantic endemic Vibrio parahaemolyticus pathogen lineage by independent acquisition of related pathogenicity islands.</title>
        <authorList>
            <person name="Xu F."/>
            <person name="Gonzalez-Escalona N."/>
            <person name="Drees K.P."/>
            <person name="Sebra R.P."/>
            <person name="Cooper V.S."/>
            <person name="Jones S.H."/>
            <person name="Whistler C.A."/>
        </authorList>
    </citation>
    <scope>NUCLEOTIDE SEQUENCE [LARGE SCALE GENOMIC DNA]</scope>
    <source>
        <strain evidence="1 2">MAVP-3</strain>
    </source>
</reference>
<evidence type="ECO:0000313" key="2">
    <source>
        <dbReference type="Proteomes" id="UP000214596"/>
    </source>
</evidence>
<sequence length="107" mass="12017">MITTMLTLAPLVALVVSLSPSLLSVLYGRSTTSKMNRHPIWCPFYARRGNSLRAFFFLSGGHLLGGKYKKASLKGWQVEQQGQRLLLTSVELVLDTSFLLIVHNRRL</sequence>
<name>A0A227E9R7_VIBPH</name>
<proteinExistence type="predicted"/>
<evidence type="ECO:0000313" key="1">
    <source>
        <dbReference type="EMBL" id="OXE34629.1"/>
    </source>
</evidence>
<comment type="caution">
    <text evidence="1">The sequence shown here is derived from an EMBL/GenBank/DDBJ whole genome shotgun (WGS) entry which is preliminary data.</text>
</comment>
<dbReference type="Proteomes" id="UP000214596">
    <property type="component" value="Unassembled WGS sequence"/>
</dbReference>
<organism evidence="1 2">
    <name type="scientific">Vibrio parahaemolyticus</name>
    <dbReference type="NCBI Taxonomy" id="670"/>
    <lineage>
        <taxon>Bacteria</taxon>
        <taxon>Pseudomonadati</taxon>
        <taxon>Pseudomonadota</taxon>
        <taxon>Gammaproteobacteria</taxon>
        <taxon>Vibrionales</taxon>
        <taxon>Vibrionaceae</taxon>
        <taxon>Vibrio</taxon>
    </lineage>
</organism>
<gene>
    <name evidence="1" type="ORF">CA163_01345</name>
</gene>
<protein>
    <submittedName>
        <fullName evidence="1">Uncharacterized protein</fullName>
    </submittedName>
</protein>